<keyword evidence="3 5" id="KW-0067">ATP-binding</keyword>
<keyword evidence="2 5" id="KW-0547">Nucleotide-binding</keyword>
<dbReference type="Proteomes" id="UP001445076">
    <property type="component" value="Unassembled WGS sequence"/>
</dbReference>
<dbReference type="SMART" id="SM00129">
    <property type="entry name" value="KISc"/>
    <property type="match status" value="1"/>
</dbReference>
<dbReference type="GO" id="GO:0007018">
    <property type="term" value="P:microtubule-based movement"/>
    <property type="evidence" value="ECO:0007669"/>
    <property type="project" value="InterPro"/>
</dbReference>
<evidence type="ECO:0000259" key="9">
    <source>
        <dbReference type="PROSITE" id="PS50067"/>
    </source>
</evidence>
<keyword evidence="5 6" id="KW-0505">Motor protein</keyword>
<dbReference type="InterPro" id="IPR027640">
    <property type="entry name" value="Kinesin-like_fam"/>
</dbReference>
<dbReference type="GO" id="GO:0005874">
    <property type="term" value="C:microtubule"/>
    <property type="evidence" value="ECO:0007669"/>
    <property type="project" value="UniProtKB-KW"/>
</dbReference>
<evidence type="ECO:0000256" key="4">
    <source>
        <dbReference type="ARBA" id="ARBA00023212"/>
    </source>
</evidence>
<feature type="domain" description="Kinesin motor" evidence="9">
    <location>
        <begin position="389"/>
        <end position="711"/>
    </location>
</feature>
<dbReference type="InterPro" id="IPR036961">
    <property type="entry name" value="Kinesin_motor_dom_sf"/>
</dbReference>
<keyword evidence="4" id="KW-0206">Cytoskeleton</keyword>
<reference evidence="10 11" key="1">
    <citation type="journal article" date="2024" name="BMC Genomics">
        <title>Genome assembly of redclaw crayfish (Cherax quadricarinatus) provides insights into its immune adaptation and hypoxia tolerance.</title>
        <authorList>
            <person name="Liu Z."/>
            <person name="Zheng J."/>
            <person name="Li H."/>
            <person name="Fang K."/>
            <person name="Wang S."/>
            <person name="He J."/>
            <person name="Zhou D."/>
            <person name="Weng S."/>
            <person name="Chi M."/>
            <person name="Gu Z."/>
            <person name="He J."/>
            <person name="Li F."/>
            <person name="Wang M."/>
        </authorList>
    </citation>
    <scope>NUCLEOTIDE SEQUENCE [LARGE SCALE GENOMIC DNA]</scope>
    <source>
        <strain evidence="10">ZL_2023a</strain>
    </source>
</reference>
<dbReference type="PROSITE" id="PS50067">
    <property type="entry name" value="KINESIN_MOTOR_2"/>
    <property type="match status" value="1"/>
</dbReference>
<comment type="subcellular location">
    <subcellularLocation>
        <location evidence="1">Cytoplasm</location>
        <location evidence="1">Cytoskeleton</location>
    </subcellularLocation>
</comment>
<sequence>MVESRPSPPDDDADEGGGIEGGGRGVKPEDAAILLHLERCSHRQTRRTLHDWKEKYEALQQQLSQKAIKLDEVGVRTVGSDLESLHIEQETILNSLESLNSIASSDRLVDELKLREMTISQLRMRVLQLEKDRLDKVPFDAAKEITRLNNNLIQLEKSRDELSIQNFALKSRLSDLTTKIHDPAATYQINKDSISLKESALLHNGKTEHGKVKGVDDPDVVKVLRKATYKVTNDTQKLRQLCSEFDLKEEEYKKRISDLETEVKNLQNESSKQHDKAIREMENRLELTTQKLEAAERYLTNKEEEYNMLKLDIDTLNEENKRLKANLNEMILKEKSLVQEHEERTTRQALLEERFAKLMDENRVLAEDFNRERILRKKYYNQVEEMKGKIRVFCRVRPLSESERERESSDVVATAEDEFTLSLNSQRGLKTFLFDRVFQPHEDQDMVFQDTNALIQSALDGFNVTIMAYGQTGSGKTYTMLGTEGNPGIAPRAFQRLFQLAEGSRARHEVHVCTYMMELYNDKLIDLLKPVSGTENERLEIKRDKKGSVHVQGATVRNVSSSSELCQAFEEGLTNRHTASTKMNVESSRSHLLIVICLTVTSKQTGNVLKGKLTLVDLAGSERVSKSGASADQLKEANSINKSLSALGDVIYALSSESTFIPYRNSKLTMMLQDSLGGNAKTLVFVNVSPAAYNADETLISLMYASRIKQITNNISKNSDNKEITRLKSIICKLKKGEAEEETL</sequence>
<comment type="caution">
    <text evidence="10">The sequence shown here is derived from an EMBL/GenBank/DDBJ whole genome shotgun (WGS) entry which is preliminary data.</text>
</comment>
<dbReference type="GO" id="GO:0005524">
    <property type="term" value="F:ATP binding"/>
    <property type="evidence" value="ECO:0007669"/>
    <property type="project" value="UniProtKB-UniRule"/>
</dbReference>
<dbReference type="EMBL" id="JARKIK010000048">
    <property type="protein sequence ID" value="KAK8735187.1"/>
    <property type="molecule type" value="Genomic_DNA"/>
</dbReference>
<keyword evidence="11" id="KW-1185">Reference proteome</keyword>
<gene>
    <name evidence="10" type="ORF">OTU49_005551</name>
</gene>
<dbReference type="EMBL" id="JARKIK010000048">
    <property type="protein sequence ID" value="KAK8735188.1"/>
    <property type="molecule type" value="Genomic_DNA"/>
</dbReference>
<dbReference type="FunFam" id="3.40.850.10:FF:000113">
    <property type="entry name" value="Kinesin-like protein"/>
    <property type="match status" value="1"/>
</dbReference>
<evidence type="ECO:0000256" key="3">
    <source>
        <dbReference type="ARBA" id="ARBA00022840"/>
    </source>
</evidence>
<evidence type="ECO:0000313" key="10">
    <source>
        <dbReference type="EMBL" id="KAK8735187.1"/>
    </source>
</evidence>
<dbReference type="PROSITE" id="PS00411">
    <property type="entry name" value="KINESIN_MOTOR_1"/>
    <property type="match status" value="1"/>
</dbReference>
<dbReference type="GO" id="GO:0008017">
    <property type="term" value="F:microtubule binding"/>
    <property type="evidence" value="ECO:0007669"/>
    <property type="project" value="InterPro"/>
</dbReference>
<reference evidence="10" key="2">
    <citation type="submission" date="2024-01" db="EMBL/GenBank/DDBJ databases">
        <authorList>
            <person name="He J."/>
            <person name="Wang M."/>
            <person name="Zheng J."/>
            <person name="Liu Z."/>
        </authorList>
    </citation>
    <scope>NUCLEOTIDE SEQUENCE</scope>
    <source>
        <strain evidence="10">ZL_2023a</strain>
        <tissue evidence="10">Muscle</tissue>
    </source>
</reference>
<feature type="binding site" evidence="5">
    <location>
        <begin position="470"/>
        <end position="477"/>
    </location>
    <ligand>
        <name>ATP</name>
        <dbReference type="ChEBI" id="CHEBI:30616"/>
    </ligand>
</feature>
<evidence type="ECO:0000256" key="8">
    <source>
        <dbReference type="SAM" id="MobiDB-lite"/>
    </source>
</evidence>
<feature type="coiled-coil region" evidence="7">
    <location>
        <begin position="242"/>
        <end position="344"/>
    </location>
</feature>
<dbReference type="PANTHER" id="PTHR47972">
    <property type="entry name" value="KINESIN-LIKE PROTEIN KLP-3"/>
    <property type="match status" value="1"/>
</dbReference>
<keyword evidence="4" id="KW-0963">Cytoplasm</keyword>
<dbReference type="InterPro" id="IPR019821">
    <property type="entry name" value="Kinesin_motor_CS"/>
</dbReference>
<dbReference type="Gene3D" id="3.40.850.10">
    <property type="entry name" value="Kinesin motor domain"/>
    <property type="match status" value="1"/>
</dbReference>
<organism evidence="10 11">
    <name type="scientific">Cherax quadricarinatus</name>
    <name type="common">Australian red claw crayfish</name>
    <dbReference type="NCBI Taxonomy" id="27406"/>
    <lineage>
        <taxon>Eukaryota</taxon>
        <taxon>Metazoa</taxon>
        <taxon>Ecdysozoa</taxon>
        <taxon>Arthropoda</taxon>
        <taxon>Crustacea</taxon>
        <taxon>Multicrustacea</taxon>
        <taxon>Malacostraca</taxon>
        <taxon>Eumalacostraca</taxon>
        <taxon>Eucarida</taxon>
        <taxon>Decapoda</taxon>
        <taxon>Pleocyemata</taxon>
        <taxon>Astacidea</taxon>
        <taxon>Parastacoidea</taxon>
        <taxon>Parastacidae</taxon>
        <taxon>Cherax</taxon>
    </lineage>
</organism>
<keyword evidence="7" id="KW-0175">Coiled coil</keyword>
<dbReference type="AlphaFoldDB" id="A0AAW0WU64"/>
<dbReference type="InterPro" id="IPR027417">
    <property type="entry name" value="P-loop_NTPase"/>
</dbReference>
<dbReference type="Pfam" id="PF00225">
    <property type="entry name" value="Kinesin"/>
    <property type="match status" value="1"/>
</dbReference>
<evidence type="ECO:0000256" key="7">
    <source>
        <dbReference type="SAM" id="Coils"/>
    </source>
</evidence>
<evidence type="ECO:0000313" key="11">
    <source>
        <dbReference type="Proteomes" id="UP001445076"/>
    </source>
</evidence>
<evidence type="ECO:0000256" key="1">
    <source>
        <dbReference type="ARBA" id="ARBA00004245"/>
    </source>
</evidence>
<feature type="region of interest" description="Disordered" evidence="8">
    <location>
        <begin position="1"/>
        <end position="26"/>
    </location>
</feature>
<evidence type="ECO:0000256" key="6">
    <source>
        <dbReference type="RuleBase" id="RU000394"/>
    </source>
</evidence>
<dbReference type="PANTHER" id="PTHR47972:SF16">
    <property type="entry name" value="KINESIN-LIKE PROTEIN"/>
    <property type="match status" value="1"/>
</dbReference>
<dbReference type="GO" id="GO:0003777">
    <property type="term" value="F:microtubule motor activity"/>
    <property type="evidence" value="ECO:0007669"/>
    <property type="project" value="InterPro"/>
</dbReference>
<keyword evidence="6" id="KW-0493">Microtubule</keyword>
<name>A0AAW0WU64_CHEQU</name>
<evidence type="ECO:0000256" key="2">
    <source>
        <dbReference type="ARBA" id="ARBA00022741"/>
    </source>
</evidence>
<evidence type="ECO:0000256" key="5">
    <source>
        <dbReference type="PROSITE-ProRule" id="PRU00283"/>
    </source>
</evidence>
<dbReference type="InterPro" id="IPR001752">
    <property type="entry name" value="Kinesin_motor_dom"/>
</dbReference>
<proteinExistence type="inferred from homology"/>
<dbReference type="PRINTS" id="PR00380">
    <property type="entry name" value="KINESINHEAVY"/>
</dbReference>
<dbReference type="SUPFAM" id="SSF52540">
    <property type="entry name" value="P-loop containing nucleoside triphosphate hydrolases"/>
    <property type="match status" value="1"/>
</dbReference>
<comment type="similarity">
    <text evidence="5 6">Belongs to the TRAFAC class myosin-kinesin ATPase superfamily. Kinesin family.</text>
</comment>
<feature type="coiled-coil region" evidence="7">
    <location>
        <begin position="42"/>
        <end position="69"/>
    </location>
</feature>
<accession>A0AAW0WU64</accession>
<protein>
    <recommendedName>
        <fullName evidence="6">Kinesin-like protein</fullName>
    </recommendedName>
</protein>